<accession>A0A814ZPP6</accession>
<protein>
    <recommendedName>
        <fullName evidence="3">NADP-dependent oxidoreductase domain-containing protein</fullName>
    </recommendedName>
</protein>
<sequence length="96" mass="10881">MKLGQIAYFPPSRFYLPDRFHLPDRLHHYLEKIFFVIPGTTKIKNLEENVGAAGVKLSKEEEQEIRQACENADIAGGRYAEAVDSLLYGDSAPKRT</sequence>
<dbReference type="EMBL" id="CAJNON010000407">
    <property type="protein sequence ID" value="CAF1246661.1"/>
    <property type="molecule type" value="Genomic_DNA"/>
</dbReference>
<dbReference type="Proteomes" id="UP000663891">
    <property type="component" value="Unassembled WGS sequence"/>
</dbReference>
<dbReference type="InterPro" id="IPR036812">
    <property type="entry name" value="NAD(P)_OxRdtase_dom_sf"/>
</dbReference>
<evidence type="ECO:0000313" key="1">
    <source>
        <dbReference type="EMBL" id="CAF1246661.1"/>
    </source>
</evidence>
<evidence type="ECO:0008006" key="3">
    <source>
        <dbReference type="Google" id="ProtNLM"/>
    </source>
</evidence>
<dbReference type="SUPFAM" id="SSF51430">
    <property type="entry name" value="NAD(P)-linked oxidoreductase"/>
    <property type="match status" value="1"/>
</dbReference>
<dbReference type="OrthoDB" id="10044317at2759"/>
<dbReference type="AlphaFoldDB" id="A0A814ZPP6"/>
<name>A0A814ZPP6_9BILA</name>
<gene>
    <name evidence="1" type="ORF">VCS650_LOCUS28102</name>
</gene>
<organism evidence="1 2">
    <name type="scientific">Adineta steineri</name>
    <dbReference type="NCBI Taxonomy" id="433720"/>
    <lineage>
        <taxon>Eukaryota</taxon>
        <taxon>Metazoa</taxon>
        <taxon>Spiralia</taxon>
        <taxon>Gnathifera</taxon>
        <taxon>Rotifera</taxon>
        <taxon>Eurotatoria</taxon>
        <taxon>Bdelloidea</taxon>
        <taxon>Adinetida</taxon>
        <taxon>Adinetidae</taxon>
        <taxon>Adineta</taxon>
    </lineage>
</organism>
<evidence type="ECO:0000313" key="2">
    <source>
        <dbReference type="Proteomes" id="UP000663891"/>
    </source>
</evidence>
<reference evidence="1" key="1">
    <citation type="submission" date="2021-02" db="EMBL/GenBank/DDBJ databases">
        <authorList>
            <person name="Nowell W R."/>
        </authorList>
    </citation>
    <scope>NUCLEOTIDE SEQUENCE</scope>
</reference>
<comment type="caution">
    <text evidence="1">The sequence shown here is derived from an EMBL/GenBank/DDBJ whole genome shotgun (WGS) entry which is preliminary data.</text>
</comment>
<dbReference type="Gene3D" id="3.20.20.100">
    <property type="entry name" value="NADP-dependent oxidoreductase domain"/>
    <property type="match status" value="1"/>
</dbReference>
<proteinExistence type="predicted"/>